<organism evidence="1 2">
    <name type="scientific">Crenichthys baileyi</name>
    <name type="common">White River springfish</name>
    <dbReference type="NCBI Taxonomy" id="28760"/>
    <lineage>
        <taxon>Eukaryota</taxon>
        <taxon>Metazoa</taxon>
        <taxon>Chordata</taxon>
        <taxon>Craniata</taxon>
        <taxon>Vertebrata</taxon>
        <taxon>Euteleostomi</taxon>
        <taxon>Actinopterygii</taxon>
        <taxon>Neopterygii</taxon>
        <taxon>Teleostei</taxon>
        <taxon>Neoteleostei</taxon>
        <taxon>Acanthomorphata</taxon>
        <taxon>Ovalentaria</taxon>
        <taxon>Atherinomorphae</taxon>
        <taxon>Cyprinodontiformes</taxon>
        <taxon>Goodeidae</taxon>
        <taxon>Crenichthys</taxon>
    </lineage>
</organism>
<dbReference type="EMBL" id="JAHHUM010002322">
    <property type="protein sequence ID" value="KAK5604873.1"/>
    <property type="molecule type" value="Genomic_DNA"/>
</dbReference>
<sequence>MADANASNGNSDAAASSSSILNAIIELKEEFTLRFDGLFSAIKGIQGGYPKCLVNISFHDPYRLKERTESAEPASMMLRQGAALELVPE</sequence>
<name>A0AAV9R6I0_9TELE</name>
<proteinExistence type="predicted"/>
<keyword evidence="2" id="KW-1185">Reference proteome</keyword>
<evidence type="ECO:0000313" key="2">
    <source>
        <dbReference type="Proteomes" id="UP001311232"/>
    </source>
</evidence>
<dbReference type="AlphaFoldDB" id="A0AAV9R6I0"/>
<reference evidence="1 2" key="1">
    <citation type="submission" date="2021-06" db="EMBL/GenBank/DDBJ databases">
        <authorList>
            <person name="Palmer J.M."/>
        </authorList>
    </citation>
    <scope>NUCLEOTIDE SEQUENCE [LARGE SCALE GENOMIC DNA]</scope>
    <source>
        <strain evidence="1 2">MEX-2019</strain>
        <tissue evidence="1">Muscle</tissue>
    </source>
</reference>
<protein>
    <submittedName>
        <fullName evidence="1">Uncharacterized protein</fullName>
    </submittedName>
</protein>
<accession>A0AAV9R6I0</accession>
<gene>
    <name evidence="1" type="ORF">CRENBAI_008131</name>
</gene>
<comment type="caution">
    <text evidence="1">The sequence shown here is derived from an EMBL/GenBank/DDBJ whole genome shotgun (WGS) entry which is preliminary data.</text>
</comment>
<evidence type="ECO:0000313" key="1">
    <source>
        <dbReference type="EMBL" id="KAK5604873.1"/>
    </source>
</evidence>
<dbReference type="Proteomes" id="UP001311232">
    <property type="component" value="Unassembled WGS sequence"/>
</dbReference>